<evidence type="ECO:0000313" key="2">
    <source>
        <dbReference type="Proteomes" id="UP001386955"/>
    </source>
</evidence>
<keyword evidence="2" id="KW-1185">Reference proteome</keyword>
<dbReference type="Proteomes" id="UP001386955">
    <property type="component" value="Unassembled WGS sequence"/>
</dbReference>
<name>A0AAN9SKX5_PSOTE</name>
<protein>
    <submittedName>
        <fullName evidence="1">Uncharacterized protein</fullName>
    </submittedName>
</protein>
<reference evidence="1 2" key="1">
    <citation type="submission" date="2024-01" db="EMBL/GenBank/DDBJ databases">
        <title>The genomes of 5 underutilized Papilionoideae crops provide insights into root nodulation and disease resistanc.</title>
        <authorList>
            <person name="Jiang F."/>
        </authorList>
    </citation>
    <scope>NUCLEOTIDE SEQUENCE [LARGE SCALE GENOMIC DNA]</scope>
    <source>
        <strain evidence="1">DUOXIRENSHENG_FW03</strain>
        <tissue evidence="1">Leaves</tissue>
    </source>
</reference>
<gene>
    <name evidence="1" type="ORF">VNO78_10560</name>
</gene>
<accession>A0AAN9SKX5</accession>
<dbReference type="AlphaFoldDB" id="A0AAN9SKX5"/>
<organism evidence="1 2">
    <name type="scientific">Psophocarpus tetragonolobus</name>
    <name type="common">Winged bean</name>
    <name type="synonym">Dolichos tetragonolobus</name>
    <dbReference type="NCBI Taxonomy" id="3891"/>
    <lineage>
        <taxon>Eukaryota</taxon>
        <taxon>Viridiplantae</taxon>
        <taxon>Streptophyta</taxon>
        <taxon>Embryophyta</taxon>
        <taxon>Tracheophyta</taxon>
        <taxon>Spermatophyta</taxon>
        <taxon>Magnoliopsida</taxon>
        <taxon>eudicotyledons</taxon>
        <taxon>Gunneridae</taxon>
        <taxon>Pentapetalae</taxon>
        <taxon>rosids</taxon>
        <taxon>fabids</taxon>
        <taxon>Fabales</taxon>
        <taxon>Fabaceae</taxon>
        <taxon>Papilionoideae</taxon>
        <taxon>50 kb inversion clade</taxon>
        <taxon>NPAAA clade</taxon>
        <taxon>indigoferoid/millettioid clade</taxon>
        <taxon>Phaseoleae</taxon>
        <taxon>Psophocarpus</taxon>
    </lineage>
</organism>
<sequence>MLHRRNVSKFVTMFLIKVCDNVSNSEAGFFDSKGLFAKTINQSKHTSISKQHSYFSFYAFGICGLFQWKSNSFSNMQPF</sequence>
<dbReference type="EMBL" id="JAYMYS010000003">
    <property type="protein sequence ID" value="KAK7399378.1"/>
    <property type="molecule type" value="Genomic_DNA"/>
</dbReference>
<evidence type="ECO:0000313" key="1">
    <source>
        <dbReference type="EMBL" id="KAK7399378.1"/>
    </source>
</evidence>
<proteinExistence type="predicted"/>
<comment type="caution">
    <text evidence="1">The sequence shown here is derived from an EMBL/GenBank/DDBJ whole genome shotgun (WGS) entry which is preliminary data.</text>
</comment>